<accession>A0A9D4UM21</accession>
<evidence type="ECO:0000313" key="2">
    <source>
        <dbReference type="Proteomes" id="UP000886520"/>
    </source>
</evidence>
<reference evidence="1" key="1">
    <citation type="submission" date="2021-01" db="EMBL/GenBank/DDBJ databases">
        <title>Adiantum capillus-veneris genome.</title>
        <authorList>
            <person name="Fang Y."/>
            <person name="Liao Q."/>
        </authorList>
    </citation>
    <scope>NUCLEOTIDE SEQUENCE</scope>
    <source>
        <strain evidence="1">H3</strain>
        <tissue evidence="1">Leaf</tissue>
    </source>
</reference>
<organism evidence="1 2">
    <name type="scientific">Adiantum capillus-veneris</name>
    <name type="common">Maidenhair fern</name>
    <dbReference type="NCBI Taxonomy" id="13818"/>
    <lineage>
        <taxon>Eukaryota</taxon>
        <taxon>Viridiplantae</taxon>
        <taxon>Streptophyta</taxon>
        <taxon>Embryophyta</taxon>
        <taxon>Tracheophyta</taxon>
        <taxon>Polypodiopsida</taxon>
        <taxon>Polypodiidae</taxon>
        <taxon>Polypodiales</taxon>
        <taxon>Pteridineae</taxon>
        <taxon>Pteridaceae</taxon>
        <taxon>Vittarioideae</taxon>
        <taxon>Adiantum</taxon>
    </lineage>
</organism>
<name>A0A9D4UM21_ADICA</name>
<gene>
    <name evidence="1" type="ORF">GOP47_0016099</name>
</gene>
<keyword evidence="2" id="KW-1185">Reference proteome</keyword>
<comment type="caution">
    <text evidence="1">The sequence shown here is derived from an EMBL/GenBank/DDBJ whole genome shotgun (WGS) entry which is preliminary data.</text>
</comment>
<dbReference type="Proteomes" id="UP000886520">
    <property type="component" value="Chromosome 15"/>
</dbReference>
<proteinExistence type="predicted"/>
<evidence type="ECO:0000313" key="1">
    <source>
        <dbReference type="EMBL" id="KAI5069798.1"/>
    </source>
</evidence>
<dbReference type="AlphaFoldDB" id="A0A9D4UM21"/>
<sequence>MEHLPLACGIPHMSCQSSILSFHGHYGSKCTDGLQSFHMQLAAPRGQPSAFIGQASWRQLSCSSLLQSCSDLAALCGFPHPLQSTSLSYLASPPLACPLSDLLITWRPSSLPLL</sequence>
<dbReference type="EMBL" id="JABFUD020000015">
    <property type="protein sequence ID" value="KAI5069798.1"/>
    <property type="molecule type" value="Genomic_DNA"/>
</dbReference>
<protein>
    <submittedName>
        <fullName evidence="1">Uncharacterized protein</fullName>
    </submittedName>
</protein>